<reference evidence="7" key="1">
    <citation type="submission" date="2017-11" db="EMBL/GenBank/DDBJ databases">
        <title>The draft genome sequence of Chromatocurvus sp. F02.</title>
        <authorList>
            <person name="Du Z.-J."/>
            <person name="Chang Y.-Q."/>
        </authorList>
    </citation>
    <scope>NUCLEOTIDE SEQUENCE [LARGE SCALE GENOMIC DNA]</scope>
    <source>
        <strain evidence="7">F02</strain>
    </source>
</reference>
<organism evidence="6 7">
    <name type="scientific">Kineobactrum sediminis</name>
    <dbReference type="NCBI Taxonomy" id="1905677"/>
    <lineage>
        <taxon>Bacteria</taxon>
        <taxon>Pseudomonadati</taxon>
        <taxon>Pseudomonadota</taxon>
        <taxon>Gammaproteobacteria</taxon>
        <taxon>Cellvibrionales</taxon>
        <taxon>Halieaceae</taxon>
        <taxon>Kineobactrum</taxon>
    </lineage>
</organism>
<feature type="domain" description="CusB-like beta-barrel" evidence="3">
    <location>
        <begin position="199"/>
        <end position="269"/>
    </location>
</feature>
<dbReference type="NCBIfam" id="TIGR01730">
    <property type="entry name" value="RND_mfp"/>
    <property type="match status" value="1"/>
</dbReference>
<evidence type="ECO:0000259" key="5">
    <source>
        <dbReference type="Pfam" id="PF25973"/>
    </source>
</evidence>
<dbReference type="InterPro" id="IPR058792">
    <property type="entry name" value="Beta-barrel_RND_2"/>
</dbReference>
<dbReference type="RefSeq" id="WP_101520686.1">
    <property type="nucleotide sequence ID" value="NZ_PKLZ01000003.1"/>
</dbReference>
<dbReference type="GO" id="GO:0015562">
    <property type="term" value="F:efflux transmembrane transporter activity"/>
    <property type="evidence" value="ECO:0007669"/>
    <property type="project" value="TreeGrafter"/>
</dbReference>
<keyword evidence="2" id="KW-0175">Coiled coil</keyword>
<accession>A0A2N5Y3V9</accession>
<dbReference type="Pfam" id="PF25973">
    <property type="entry name" value="BSH_CzcB"/>
    <property type="match status" value="1"/>
</dbReference>
<feature type="domain" description="CzcB-like barrel-sandwich hybrid" evidence="5">
    <location>
        <begin position="74"/>
        <end position="189"/>
    </location>
</feature>
<name>A0A2N5Y3V9_9GAMM</name>
<evidence type="ECO:0000256" key="2">
    <source>
        <dbReference type="SAM" id="Coils"/>
    </source>
</evidence>
<dbReference type="Gene3D" id="2.40.420.20">
    <property type="match status" value="1"/>
</dbReference>
<evidence type="ECO:0000256" key="1">
    <source>
        <dbReference type="ARBA" id="ARBA00009477"/>
    </source>
</evidence>
<dbReference type="PANTHER" id="PTHR30469:SF11">
    <property type="entry name" value="BLL4320 PROTEIN"/>
    <property type="match status" value="1"/>
</dbReference>
<dbReference type="Proteomes" id="UP000234845">
    <property type="component" value="Unassembled WGS sequence"/>
</dbReference>
<dbReference type="SUPFAM" id="SSF111369">
    <property type="entry name" value="HlyD-like secretion proteins"/>
    <property type="match status" value="1"/>
</dbReference>
<feature type="coiled-coil region" evidence="2">
    <location>
        <begin position="94"/>
        <end position="157"/>
    </location>
</feature>
<keyword evidence="7" id="KW-1185">Reference proteome</keyword>
<dbReference type="GO" id="GO:1990281">
    <property type="term" value="C:efflux pump complex"/>
    <property type="evidence" value="ECO:0007669"/>
    <property type="project" value="TreeGrafter"/>
</dbReference>
<dbReference type="Gene3D" id="2.40.30.170">
    <property type="match status" value="1"/>
</dbReference>
<comment type="similarity">
    <text evidence="1">Belongs to the membrane fusion protein (MFP) (TC 8.A.1) family.</text>
</comment>
<protein>
    <submittedName>
        <fullName evidence="6">Efflux transporter periplasmic adaptor subunit</fullName>
    </submittedName>
</protein>
<dbReference type="Pfam" id="PF25967">
    <property type="entry name" value="RND-MFP_C"/>
    <property type="match status" value="1"/>
</dbReference>
<feature type="domain" description="Multidrug resistance protein MdtA-like C-terminal permuted SH3" evidence="4">
    <location>
        <begin position="278"/>
        <end position="338"/>
    </location>
</feature>
<evidence type="ECO:0000259" key="3">
    <source>
        <dbReference type="Pfam" id="PF25954"/>
    </source>
</evidence>
<proteinExistence type="inferred from homology"/>
<evidence type="ECO:0000313" key="7">
    <source>
        <dbReference type="Proteomes" id="UP000234845"/>
    </source>
</evidence>
<dbReference type="OrthoDB" id="9806939at2"/>
<dbReference type="AlphaFoldDB" id="A0A2N5Y3V9"/>
<sequence length="355" mass="37828">MRAYVTATLLLIAIFGAIAGYLYQRISGLASQDFTAAPVIIAAAVADTARWPETLAATGTIRAKYGVELSTEESGEITDVKVQSGDRVSTGQLLVQLNNRAELAARERQQAAVELARLLFERDAKLLEQKSVPQSQYDRSRANLDVALAELAETEALLAYKALRAPFDGTVGIIHAKVGDYVTAGSRIAGLQDLGALEVDFSVPARYAPLLRPGLELGVQVPGFGDRVFRARLQSVDSEVDESTRSLLLRANIEPAAGLLPGMFASINIDLGRTLEQVTVPETAITHTTVGSTVYVIEPAEGVLQATPRLVRTGTAQDGRIAVVDGLAAGEQVVIAGQNKLFRGVVVQIDEQAPL</sequence>
<dbReference type="Gene3D" id="2.40.50.100">
    <property type="match status" value="1"/>
</dbReference>
<dbReference type="Pfam" id="PF25954">
    <property type="entry name" value="Beta-barrel_RND_2"/>
    <property type="match status" value="1"/>
</dbReference>
<dbReference type="InterPro" id="IPR006143">
    <property type="entry name" value="RND_pump_MFP"/>
</dbReference>
<gene>
    <name evidence="6" type="ORF">CWI75_06590</name>
</gene>
<evidence type="ECO:0000259" key="4">
    <source>
        <dbReference type="Pfam" id="PF25967"/>
    </source>
</evidence>
<dbReference type="Gene3D" id="1.10.287.470">
    <property type="entry name" value="Helix hairpin bin"/>
    <property type="match status" value="1"/>
</dbReference>
<evidence type="ECO:0000313" key="6">
    <source>
        <dbReference type="EMBL" id="PLW83085.1"/>
    </source>
</evidence>
<dbReference type="EMBL" id="PKLZ01000003">
    <property type="protein sequence ID" value="PLW83085.1"/>
    <property type="molecule type" value="Genomic_DNA"/>
</dbReference>
<comment type="caution">
    <text evidence="6">The sequence shown here is derived from an EMBL/GenBank/DDBJ whole genome shotgun (WGS) entry which is preliminary data.</text>
</comment>
<dbReference type="PANTHER" id="PTHR30469">
    <property type="entry name" value="MULTIDRUG RESISTANCE PROTEIN MDTA"/>
    <property type="match status" value="1"/>
</dbReference>
<dbReference type="InterPro" id="IPR058647">
    <property type="entry name" value="BSH_CzcB-like"/>
</dbReference>
<dbReference type="InterPro" id="IPR058627">
    <property type="entry name" value="MdtA-like_C"/>
</dbReference>